<dbReference type="AlphaFoldDB" id="A0AAV9Z3H3"/>
<feature type="compositionally biased region" description="Low complexity" evidence="1">
    <location>
        <begin position="300"/>
        <end position="309"/>
    </location>
</feature>
<sequence length="309" mass="34152">MVTDRQLRSVTLSWQFLTITLKVRNRWPSSSQIWECHRPKPSKPKRSQQCTMALGGWHPRYKSRIYFHYFLTFIPSVSFFLLPCNSCNYCISMTEYAPSPRRVEQCLPGNKSSQRWSGSQASPQSASKHRSRSNKGTPKPQRVSSVPLANTTPPRAFYATGAYNISPSPSDLPPPSAFFTSQGTPALAYPPSFPGTPLQFPSRNIPVPLMQPVPMFAKAVPPTSASATSRYDFPAPLARALSVQPILPYDNHAPEAHPTASPSRPHKKHRASNAEPGHHRSSNRLDAFQMAGNGVEVAKSGSSSRRARG</sequence>
<evidence type="ECO:0000313" key="2">
    <source>
        <dbReference type="EMBL" id="KAK6969372.1"/>
    </source>
</evidence>
<feature type="compositionally biased region" description="Polar residues" evidence="1">
    <location>
        <begin position="110"/>
        <end position="126"/>
    </location>
</feature>
<feature type="region of interest" description="Disordered" evidence="1">
    <location>
        <begin position="249"/>
        <end position="309"/>
    </location>
</feature>
<evidence type="ECO:0000313" key="3">
    <source>
        <dbReference type="Proteomes" id="UP001362999"/>
    </source>
</evidence>
<accession>A0AAV9Z3H3</accession>
<gene>
    <name evidence="2" type="ORF">R3P38DRAFT_764948</name>
</gene>
<feature type="region of interest" description="Disordered" evidence="1">
    <location>
        <begin position="107"/>
        <end position="150"/>
    </location>
</feature>
<keyword evidence="3" id="KW-1185">Reference proteome</keyword>
<evidence type="ECO:0000256" key="1">
    <source>
        <dbReference type="SAM" id="MobiDB-lite"/>
    </source>
</evidence>
<comment type="caution">
    <text evidence="2">The sequence shown here is derived from an EMBL/GenBank/DDBJ whole genome shotgun (WGS) entry which is preliminary data.</text>
</comment>
<name>A0AAV9Z3H3_9AGAR</name>
<dbReference type="Proteomes" id="UP001362999">
    <property type="component" value="Unassembled WGS sequence"/>
</dbReference>
<dbReference type="EMBL" id="JAWWNJ010000226">
    <property type="protein sequence ID" value="KAK6969372.1"/>
    <property type="molecule type" value="Genomic_DNA"/>
</dbReference>
<reference evidence="2 3" key="1">
    <citation type="journal article" date="2024" name="J Genomics">
        <title>Draft genome sequencing and assembly of Favolaschia claudopus CIRM-BRFM 2984 isolated from oak limbs.</title>
        <authorList>
            <person name="Navarro D."/>
            <person name="Drula E."/>
            <person name="Chaduli D."/>
            <person name="Cazenave R."/>
            <person name="Ahrendt S."/>
            <person name="Wang J."/>
            <person name="Lipzen A."/>
            <person name="Daum C."/>
            <person name="Barry K."/>
            <person name="Grigoriev I.V."/>
            <person name="Favel A."/>
            <person name="Rosso M.N."/>
            <person name="Martin F."/>
        </authorList>
    </citation>
    <scope>NUCLEOTIDE SEQUENCE [LARGE SCALE GENOMIC DNA]</scope>
    <source>
        <strain evidence="2 3">CIRM-BRFM 2984</strain>
    </source>
</reference>
<proteinExistence type="predicted"/>
<organism evidence="2 3">
    <name type="scientific">Favolaschia claudopus</name>
    <dbReference type="NCBI Taxonomy" id="2862362"/>
    <lineage>
        <taxon>Eukaryota</taxon>
        <taxon>Fungi</taxon>
        <taxon>Dikarya</taxon>
        <taxon>Basidiomycota</taxon>
        <taxon>Agaricomycotina</taxon>
        <taxon>Agaricomycetes</taxon>
        <taxon>Agaricomycetidae</taxon>
        <taxon>Agaricales</taxon>
        <taxon>Marasmiineae</taxon>
        <taxon>Mycenaceae</taxon>
        <taxon>Favolaschia</taxon>
    </lineage>
</organism>
<protein>
    <submittedName>
        <fullName evidence="2">Uncharacterized protein</fullName>
    </submittedName>
</protein>